<feature type="binding site" evidence="4 6">
    <location>
        <position position="110"/>
    </location>
    <ligand>
        <name>substrate</name>
    </ligand>
</feature>
<dbReference type="Pfam" id="PF01416">
    <property type="entry name" value="PseudoU_synth_1"/>
    <property type="match status" value="2"/>
</dbReference>
<keyword evidence="2 4" id="KW-0819">tRNA processing</keyword>
<dbReference type="RefSeq" id="WP_003019683.1">
    <property type="nucleotide sequence ID" value="NZ_CACRSY010000014.1"/>
</dbReference>
<name>A0A6N2UL29_BLAHA</name>
<dbReference type="SUPFAM" id="SSF55120">
    <property type="entry name" value="Pseudouridine synthase"/>
    <property type="match status" value="1"/>
</dbReference>
<protein>
    <recommendedName>
        <fullName evidence="4">tRNA pseudouridine synthase A</fullName>
        <ecNumber evidence="4">5.4.99.12</ecNumber>
    </recommendedName>
    <alternativeName>
        <fullName evidence="4">tRNA pseudouridine(38-40) synthase</fullName>
    </alternativeName>
    <alternativeName>
        <fullName evidence="4">tRNA pseudouridylate synthase I</fullName>
    </alternativeName>
    <alternativeName>
        <fullName evidence="4">tRNA-uridine isomerase I</fullName>
    </alternativeName>
</protein>
<dbReference type="GO" id="GO:0160147">
    <property type="term" value="F:tRNA pseudouridine(38-40) synthase activity"/>
    <property type="evidence" value="ECO:0007669"/>
    <property type="project" value="UniProtKB-EC"/>
</dbReference>
<dbReference type="PANTHER" id="PTHR11142:SF22">
    <property type="entry name" value="TRNA PSEUDOURIDINE SYNTHASE A 2"/>
    <property type="match status" value="1"/>
</dbReference>
<dbReference type="Gene3D" id="3.30.70.660">
    <property type="entry name" value="Pseudouridine synthase I, catalytic domain, C-terminal subdomain"/>
    <property type="match status" value="1"/>
</dbReference>
<evidence type="ECO:0000256" key="5">
    <source>
        <dbReference type="PIRSR" id="PIRSR001430-1"/>
    </source>
</evidence>
<evidence type="ECO:0000256" key="6">
    <source>
        <dbReference type="PIRSR" id="PIRSR001430-2"/>
    </source>
</evidence>
<reference evidence="9" key="1">
    <citation type="submission" date="2019-11" db="EMBL/GenBank/DDBJ databases">
        <authorList>
            <person name="Feng L."/>
        </authorList>
    </citation>
    <scope>NUCLEOTIDE SEQUENCE</scope>
    <source>
        <strain evidence="9">BhanseniiLFYP23</strain>
    </source>
</reference>
<dbReference type="EMBL" id="CACRSY010000014">
    <property type="protein sequence ID" value="VYT17011.1"/>
    <property type="molecule type" value="Genomic_DNA"/>
</dbReference>
<dbReference type="CDD" id="cd02570">
    <property type="entry name" value="PseudoU_synth_EcTruA"/>
    <property type="match status" value="1"/>
</dbReference>
<feature type="active site" description="Nucleophile" evidence="4 5">
    <location>
        <position position="52"/>
    </location>
</feature>
<evidence type="ECO:0000256" key="4">
    <source>
        <dbReference type="HAMAP-Rule" id="MF_00171"/>
    </source>
</evidence>
<evidence type="ECO:0000256" key="3">
    <source>
        <dbReference type="ARBA" id="ARBA00023235"/>
    </source>
</evidence>
<organism evidence="9">
    <name type="scientific">Blautia hansenii</name>
    <name type="common">Ruminococcus hansenii</name>
    <dbReference type="NCBI Taxonomy" id="1322"/>
    <lineage>
        <taxon>Bacteria</taxon>
        <taxon>Bacillati</taxon>
        <taxon>Bacillota</taxon>
        <taxon>Clostridia</taxon>
        <taxon>Lachnospirales</taxon>
        <taxon>Lachnospiraceae</taxon>
        <taxon>Blautia</taxon>
    </lineage>
</organism>
<dbReference type="InterPro" id="IPR020103">
    <property type="entry name" value="PsdUridine_synth_cat_dom_sf"/>
</dbReference>
<dbReference type="PIRSF" id="PIRSF001430">
    <property type="entry name" value="tRNA_psdUrid_synth"/>
    <property type="match status" value="1"/>
</dbReference>
<dbReference type="HAMAP" id="MF_00171">
    <property type="entry name" value="TruA"/>
    <property type="match status" value="1"/>
</dbReference>
<dbReference type="InterPro" id="IPR020095">
    <property type="entry name" value="PsdUridine_synth_TruA_C"/>
</dbReference>
<feature type="domain" description="Pseudouridine synthase I TruA alpha/beta" evidence="8">
    <location>
        <begin position="8"/>
        <end position="101"/>
    </location>
</feature>
<dbReference type="Gene3D" id="3.30.70.580">
    <property type="entry name" value="Pseudouridine synthase I, catalytic domain, N-terminal subdomain"/>
    <property type="match status" value="1"/>
</dbReference>
<evidence type="ECO:0000313" key="9">
    <source>
        <dbReference type="EMBL" id="VYT17011.1"/>
    </source>
</evidence>
<evidence type="ECO:0000259" key="8">
    <source>
        <dbReference type="Pfam" id="PF01416"/>
    </source>
</evidence>
<gene>
    <name evidence="9" type="primary">truA_1</name>
    <name evidence="4" type="synonym">truA</name>
    <name evidence="9" type="ORF">BHLFYP23_00436</name>
</gene>
<evidence type="ECO:0000256" key="1">
    <source>
        <dbReference type="ARBA" id="ARBA00009375"/>
    </source>
</evidence>
<evidence type="ECO:0000256" key="2">
    <source>
        <dbReference type="ARBA" id="ARBA00022694"/>
    </source>
</evidence>
<dbReference type="PANTHER" id="PTHR11142">
    <property type="entry name" value="PSEUDOURIDYLATE SYNTHASE"/>
    <property type="match status" value="1"/>
</dbReference>
<comment type="catalytic activity">
    <reaction evidence="4 7">
        <text>uridine(38/39/40) in tRNA = pseudouridine(38/39/40) in tRNA</text>
        <dbReference type="Rhea" id="RHEA:22376"/>
        <dbReference type="Rhea" id="RHEA-COMP:10085"/>
        <dbReference type="Rhea" id="RHEA-COMP:10087"/>
        <dbReference type="ChEBI" id="CHEBI:65314"/>
        <dbReference type="ChEBI" id="CHEBI:65315"/>
        <dbReference type="EC" id="5.4.99.12"/>
    </reaction>
</comment>
<dbReference type="FunFam" id="3.30.70.580:FF:000001">
    <property type="entry name" value="tRNA pseudouridine synthase A"/>
    <property type="match status" value="1"/>
</dbReference>
<dbReference type="InterPro" id="IPR020094">
    <property type="entry name" value="TruA/RsuA/RluB/E/F_N"/>
</dbReference>
<keyword evidence="3 4" id="KW-0413">Isomerase</keyword>
<comment type="similarity">
    <text evidence="1 4 7">Belongs to the tRNA pseudouridine synthase TruA family.</text>
</comment>
<dbReference type="InterPro" id="IPR001406">
    <property type="entry name" value="PsdUridine_synth_TruA"/>
</dbReference>
<comment type="subunit">
    <text evidence="4">Homodimer.</text>
</comment>
<comment type="caution">
    <text evidence="4">Lacks conserved residue(s) required for the propagation of feature annotation.</text>
</comment>
<evidence type="ECO:0000256" key="7">
    <source>
        <dbReference type="RuleBase" id="RU003792"/>
    </source>
</evidence>
<dbReference type="NCBIfam" id="TIGR00071">
    <property type="entry name" value="hisT_truA"/>
    <property type="match status" value="1"/>
</dbReference>
<proteinExistence type="inferred from homology"/>
<dbReference type="EC" id="5.4.99.12" evidence="4"/>
<comment type="function">
    <text evidence="4">Formation of pseudouridine at positions 38, 39 and 40 in the anticodon stem and loop of transfer RNAs.</text>
</comment>
<dbReference type="AlphaFoldDB" id="A0A6N2UL29"/>
<accession>A0A6N2UL29</accession>
<feature type="domain" description="Pseudouridine synthase I TruA alpha/beta" evidence="8">
    <location>
        <begin position="143"/>
        <end position="244"/>
    </location>
</feature>
<sequence>MNYRLDIQYDGSRYGGWQRQKDTDNTIQGKIEDVLTKMLGTEVQIQGAGRTDAGVHAKGQVANFHADCEKSCEEICQYLNEYLPEDIEISKVSEAEERFHSRLNAKEKVYQYRIVSGIHKNVFERKYQCPLHETLDVNAMQEAAKYLEGTHDFKSFCSNKKMKKSSVRTIYSIEIVDLTQEIVITYTGNGFLYNMVRILTGTLIEVGRGRRKPEEMKGILEGCDRKEAGFTAPARGLTLLEVRY</sequence>
<dbReference type="GO" id="GO:0003723">
    <property type="term" value="F:RNA binding"/>
    <property type="evidence" value="ECO:0007669"/>
    <property type="project" value="InterPro"/>
</dbReference>
<dbReference type="InterPro" id="IPR020097">
    <property type="entry name" value="PsdUridine_synth_TruA_a/b_dom"/>
</dbReference>
<dbReference type="GO" id="GO:0031119">
    <property type="term" value="P:tRNA pseudouridine synthesis"/>
    <property type="evidence" value="ECO:0007669"/>
    <property type="project" value="UniProtKB-UniRule"/>
</dbReference>